<dbReference type="SUPFAM" id="SSF160387">
    <property type="entry name" value="NosL/MerB-like"/>
    <property type="match status" value="1"/>
</dbReference>
<accession>A0A1W1CC55</accession>
<organism evidence="1">
    <name type="scientific">hydrothermal vent metagenome</name>
    <dbReference type="NCBI Taxonomy" id="652676"/>
    <lineage>
        <taxon>unclassified sequences</taxon>
        <taxon>metagenomes</taxon>
        <taxon>ecological metagenomes</taxon>
    </lineage>
</organism>
<sequence length="167" mass="19107">MKKFLISLLSIALGGAVVVILFLSLAKESGPKYVYKGNTERLPISIKPNEYQCSECNMDIKDLQYSAEIITKDGITYFFDDIACVVLWLKEHKLEDPIIITQTLDTHRWIDVKDAWYTRTASSPMGYGMASYEHKKDKLIPFEEMKLLVLQGKTLHDPFVKKSLLSQ</sequence>
<name>A0A1W1CC55_9ZZZZ</name>
<dbReference type="AlphaFoldDB" id="A0A1W1CC55"/>
<dbReference type="EMBL" id="FPHC01000067">
    <property type="protein sequence ID" value="SFV63418.1"/>
    <property type="molecule type" value="Genomic_DNA"/>
</dbReference>
<reference evidence="1" key="1">
    <citation type="submission" date="2016-10" db="EMBL/GenBank/DDBJ databases">
        <authorList>
            <person name="de Groot N.N."/>
        </authorList>
    </citation>
    <scope>NUCLEOTIDE SEQUENCE</scope>
</reference>
<protein>
    <recommendedName>
        <fullName evidence="2">Nitrous oxide reductase maturation protein, outer-membrane lipoprotein NosL</fullName>
    </recommendedName>
</protein>
<proteinExistence type="predicted"/>
<evidence type="ECO:0000313" key="1">
    <source>
        <dbReference type="EMBL" id="SFV63418.1"/>
    </source>
</evidence>
<gene>
    <name evidence="1" type="ORF">MNB_SV-6-615</name>
</gene>
<evidence type="ECO:0008006" key="2">
    <source>
        <dbReference type="Google" id="ProtNLM"/>
    </source>
</evidence>